<comment type="caution">
    <text evidence="2">The sequence shown here is derived from an EMBL/GenBank/DDBJ whole genome shotgun (WGS) entry which is preliminary data.</text>
</comment>
<feature type="region of interest" description="Disordered" evidence="1">
    <location>
        <begin position="395"/>
        <end position="445"/>
    </location>
</feature>
<dbReference type="RefSeq" id="WP_163196156.1">
    <property type="nucleotide sequence ID" value="NZ_WHZV01000001.1"/>
</dbReference>
<reference evidence="2 3" key="1">
    <citation type="submission" date="2019-10" db="EMBL/GenBank/DDBJ databases">
        <title>Bifidobacterium from non-human primates.</title>
        <authorList>
            <person name="Modesto M."/>
        </authorList>
    </citation>
    <scope>NUCLEOTIDE SEQUENCE [LARGE SCALE GENOMIC DNA]</scope>
    <source>
        <strain evidence="2 3">SMA15</strain>
    </source>
</reference>
<accession>A0A6L9SSL1</accession>
<name>A0A6L9SSL1_9BIFI</name>
<gene>
    <name evidence="2" type="ORF">GFD21_01570</name>
</gene>
<feature type="compositionally biased region" description="Basic residues" evidence="1">
    <location>
        <begin position="58"/>
        <end position="70"/>
    </location>
</feature>
<feature type="region of interest" description="Disordered" evidence="1">
    <location>
        <begin position="46"/>
        <end position="72"/>
    </location>
</feature>
<protein>
    <submittedName>
        <fullName evidence="2">Uncharacterized protein</fullName>
    </submittedName>
</protein>
<dbReference type="AlphaFoldDB" id="A0A6L9SSL1"/>
<dbReference type="EMBL" id="WHZV01000001">
    <property type="protein sequence ID" value="NEG54492.1"/>
    <property type="molecule type" value="Genomic_DNA"/>
</dbReference>
<sequence length="475" mass="53704">MVDSAVMMVQTAAPTLVTAQDVNDRFGNPPSSIRFNCPYCRRPLTPGAMGPKYDHKRQSGARGKGNRRTKTPYFSHLKNDKWAQLCEQYHPGSAVEQDDRVPSLLMFLRRDKRGGNRFHIEFSLRRRGLQYMLRKLTDTDVVTVDGVDYPMRELLSKRSNTIRLPKPERDPETRIVIPKRWRRHVGCPQPHDDLMVFSSAFGGNGGRRLPERSALQTGVDYYIIGSERRLKNLGNYFDFVNGRGVVDDGPLLVYEVRIGASSARLDKANNWLGAFGYFISDYDCSAQLLWPPSLRSWGVDEPLFRWSTPTYRAPYQTGDEPMPDRIASQRFLPKDPRARAVGLLGFDKPDITEENDSYCVFFKPTKRMPWSTAYIGPNYPDDLHPYDEWRQTEDKNGIEETSDDSAADTGAADTIRAPYTPGTTPSRNDVPGDATGTSPLPLSGGARIARRRLGIPQLAQPHSQSTAITQLRERM</sequence>
<evidence type="ECO:0000256" key="1">
    <source>
        <dbReference type="SAM" id="MobiDB-lite"/>
    </source>
</evidence>
<keyword evidence="3" id="KW-1185">Reference proteome</keyword>
<proteinExistence type="predicted"/>
<organism evidence="2 3">
    <name type="scientific">Bifidobacterium platyrrhinorum</name>
    <dbReference type="NCBI Taxonomy" id="2661628"/>
    <lineage>
        <taxon>Bacteria</taxon>
        <taxon>Bacillati</taxon>
        <taxon>Actinomycetota</taxon>
        <taxon>Actinomycetes</taxon>
        <taxon>Bifidobacteriales</taxon>
        <taxon>Bifidobacteriaceae</taxon>
        <taxon>Bifidobacterium</taxon>
    </lineage>
</organism>
<evidence type="ECO:0000313" key="2">
    <source>
        <dbReference type="EMBL" id="NEG54492.1"/>
    </source>
</evidence>
<dbReference type="Proteomes" id="UP000483293">
    <property type="component" value="Unassembled WGS sequence"/>
</dbReference>
<evidence type="ECO:0000313" key="3">
    <source>
        <dbReference type="Proteomes" id="UP000483293"/>
    </source>
</evidence>